<evidence type="ECO:0000256" key="2">
    <source>
        <dbReference type="ARBA" id="ARBA00022490"/>
    </source>
</evidence>
<keyword evidence="6" id="KW-1185">Reference proteome</keyword>
<dbReference type="Proteomes" id="UP000002384">
    <property type="component" value="Chromosome"/>
</dbReference>
<evidence type="ECO:0000256" key="1">
    <source>
        <dbReference type="ARBA" id="ARBA00004496"/>
    </source>
</evidence>
<organism evidence="5 6">
    <name type="scientific">Gloeothece citriformis (strain PCC 7424)</name>
    <name type="common">Cyanothece sp. (strain PCC 7424)</name>
    <dbReference type="NCBI Taxonomy" id="65393"/>
    <lineage>
        <taxon>Bacteria</taxon>
        <taxon>Bacillati</taxon>
        <taxon>Cyanobacteriota</taxon>
        <taxon>Cyanophyceae</taxon>
        <taxon>Oscillatoriophycideae</taxon>
        <taxon>Chroococcales</taxon>
        <taxon>Aphanothecaceae</taxon>
        <taxon>Gloeothece</taxon>
        <taxon>Gloeothece citriformis</taxon>
    </lineage>
</organism>
<evidence type="ECO:0000313" key="5">
    <source>
        <dbReference type="EMBL" id="ACK73175.1"/>
    </source>
</evidence>
<reference evidence="6" key="1">
    <citation type="journal article" date="2011" name="MBio">
        <title>Novel metabolic attributes of the genus Cyanothece, comprising a group of unicellular nitrogen-fixing Cyanobacteria.</title>
        <authorList>
            <person name="Bandyopadhyay A."/>
            <person name="Elvitigala T."/>
            <person name="Welsh E."/>
            <person name="Stockel J."/>
            <person name="Liberton M."/>
            <person name="Min H."/>
            <person name="Sherman L.A."/>
            <person name="Pakrasi H.B."/>
        </authorList>
    </citation>
    <scope>NUCLEOTIDE SEQUENCE [LARGE SCALE GENOMIC DNA]</scope>
    <source>
        <strain evidence="6">PCC 7424</strain>
    </source>
</reference>
<keyword evidence="2" id="KW-0963">Cytoplasm</keyword>
<dbReference type="STRING" id="65393.PCC7424_4818"/>
<dbReference type="Pfam" id="PF00561">
    <property type="entry name" value="Abhydrolase_1"/>
    <property type="match status" value="2"/>
</dbReference>
<dbReference type="InterPro" id="IPR000073">
    <property type="entry name" value="AB_hydrolase_1"/>
</dbReference>
<feature type="domain" description="AB hydrolase-1" evidence="4">
    <location>
        <begin position="136"/>
        <end position="185"/>
    </location>
</feature>
<evidence type="ECO:0000256" key="3">
    <source>
        <dbReference type="ARBA" id="ARBA00037942"/>
    </source>
</evidence>
<evidence type="ECO:0000313" key="6">
    <source>
        <dbReference type="Proteomes" id="UP000002384"/>
    </source>
</evidence>
<dbReference type="PANTHER" id="PTHR46197">
    <property type="entry name" value="PROTEIN ABHD14B-LIKE"/>
    <property type="match status" value="1"/>
</dbReference>
<proteinExistence type="inferred from homology"/>
<dbReference type="EMBL" id="CP001291">
    <property type="protein sequence ID" value="ACK73175.1"/>
    <property type="molecule type" value="Genomic_DNA"/>
</dbReference>
<accession>B7KD54</accession>
<gene>
    <name evidence="5" type="ordered locus">PCC7424_4818</name>
</gene>
<dbReference type="SUPFAM" id="SSF53474">
    <property type="entry name" value="alpha/beta-Hydrolases"/>
    <property type="match status" value="1"/>
</dbReference>
<sequence length="211" mass="23605">MLKKPMNPIIKSCYLSIRGAKIHYLEAGKPRENPIILLHGASFNAQTWGQIGTLQLLAEKGYYALAIDLPGYGNSQSLSVPKEAFLLLLLEELKLQQPMIVSPSMSGSYSLPLISQYPEKVGSFVAVAPVDIPKYRQQLQGVQIPTLALWGSNDRIVPINNANLLIELMPNTQKVILKNAGHACYMRATEQFHHHLIQFFQKNEDILLQTQ</sequence>
<dbReference type="HOGENOM" id="CLU_020336_28_1_3"/>
<dbReference type="PANTHER" id="PTHR46197:SF3">
    <property type="entry name" value="AB HYDROLASE-1 DOMAIN-CONTAINING PROTEIN"/>
    <property type="match status" value="1"/>
</dbReference>
<dbReference type="KEGG" id="cyc:PCC7424_4818"/>
<dbReference type="GO" id="GO:0005737">
    <property type="term" value="C:cytoplasm"/>
    <property type="evidence" value="ECO:0007669"/>
    <property type="project" value="UniProtKB-SubCell"/>
</dbReference>
<evidence type="ECO:0000259" key="4">
    <source>
        <dbReference type="Pfam" id="PF00561"/>
    </source>
</evidence>
<comment type="subcellular location">
    <subcellularLocation>
        <location evidence="1">Cytoplasm</location>
    </subcellularLocation>
</comment>
<name>B7KD54_GLOC7</name>
<protein>
    <submittedName>
        <fullName evidence="5">Abhydrolase</fullName>
    </submittedName>
</protein>
<dbReference type="eggNOG" id="COG1073">
    <property type="taxonomic scope" value="Bacteria"/>
</dbReference>
<dbReference type="GO" id="GO:0016787">
    <property type="term" value="F:hydrolase activity"/>
    <property type="evidence" value="ECO:0007669"/>
    <property type="project" value="UniProtKB-KW"/>
</dbReference>
<dbReference type="MEROPS" id="S33.981"/>
<keyword evidence="5" id="KW-0378">Hydrolase</keyword>
<dbReference type="AlphaFoldDB" id="B7KD54"/>
<dbReference type="InterPro" id="IPR029058">
    <property type="entry name" value="AB_hydrolase_fold"/>
</dbReference>
<dbReference type="Gene3D" id="3.40.50.1820">
    <property type="entry name" value="alpha/beta hydrolase"/>
    <property type="match status" value="1"/>
</dbReference>
<feature type="domain" description="AB hydrolase-1" evidence="4">
    <location>
        <begin position="33"/>
        <end position="129"/>
    </location>
</feature>
<comment type="similarity">
    <text evidence="3">Belongs to the AB hydrolase superfamily. ABHD14 family.</text>
</comment>